<proteinExistence type="predicted"/>
<organism evidence="1 2">
    <name type="scientific">Fusarium oxysporum (strain Fo5176)</name>
    <name type="common">Fusarium vascular wilt</name>
    <dbReference type="NCBI Taxonomy" id="660025"/>
    <lineage>
        <taxon>Eukaryota</taxon>
        <taxon>Fungi</taxon>
        <taxon>Dikarya</taxon>
        <taxon>Ascomycota</taxon>
        <taxon>Pezizomycotina</taxon>
        <taxon>Sordariomycetes</taxon>
        <taxon>Hypocreomycetidae</taxon>
        <taxon>Hypocreales</taxon>
        <taxon>Nectriaceae</taxon>
        <taxon>Fusarium</taxon>
        <taxon>Fusarium oxysporum species complex</taxon>
    </lineage>
</organism>
<evidence type="ECO:0000313" key="1">
    <source>
        <dbReference type="EnsemblFungi" id="FOXG_15498P0"/>
    </source>
</evidence>
<name>A0A0D2YGQ7_FUSOF</name>
<dbReference type="EnsemblFungi" id="FOXG_15498T0">
    <property type="protein sequence ID" value="FOXG_15498P0"/>
    <property type="gene ID" value="FOXG_15498"/>
</dbReference>
<dbReference type="Proteomes" id="UP000002489">
    <property type="component" value="Unassembled WGS sequence"/>
</dbReference>
<accession>A0A0D2YGQ7</accession>
<sequence length="109" mass="11914">MMIASERRTKGIFCLSFFECRIPIVVRVPYIEEVVLTILCTVDGSHLILGEAMHVGAEPTVTPTLYPGDVCNLEFGPYGIKACTDSPDGTSDIQQYQGYRAQGGRLEVG</sequence>
<dbReference type="AlphaFoldDB" id="A0A0D2YGQ7"/>
<reference evidence="2" key="1">
    <citation type="journal article" date="2012" name="Mol. Plant Microbe Interact.">
        <title>A highly conserved effector in Fusarium oxysporum is required for full virulence on Arabidopsis.</title>
        <authorList>
            <person name="Thatcher L.F."/>
            <person name="Gardiner D.M."/>
            <person name="Kazan K."/>
            <person name="Manners J."/>
        </authorList>
    </citation>
    <scope>NUCLEOTIDE SEQUENCE [LARGE SCALE GENOMIC DNA]</scope>
    <source>
        <strain evidence="2">Fo5176</strain>
    </source>
</reference>
<reference evidence="1" key="2">
    <citation type="submission" date="2025-08" db="UniProtKB">
        <authorList>
            <consortium name="EnsemblFungi"/>
        </authorList>
    </citation>
    <scope>IDENTIFICATION</scope>
    <source>
        <strain evidence="1">4287 / CBS 123668 / FGSC 9935 / NRRL 34936</strain>
    </source>
</reference>
<protein>
    <submittedName>
        <fullName evidence="1">Uncharacterized protein</fullName>
    </submittedName>
</protein>
<evidence type="ECO:0000313" key="2">
    <source>
        <dbReference type="Proteomes" id="UP000002489"/>
    </source>
</evidence>